<protein>
    <submittedName>
        <fullName evidence="2">Uncharacterized nucleotidyltransferase</fullName>
    </submittedName>
</protein>
<reference evidence="2 3" key="1">
    <citation type="submission" date="2016-06" db="EMBL/GenBank/DDBJ databases">
        <authorList>
            <person name="Kjaerup R.B."/>
            <person name="Dalgaard T.S."/>
            <person name="Juul-Madsen H.R."/>
        </authorList>
    </citation>
    <scope>NUCLEOTIDE SEQUENCE [LARGE SCALE GENOMIC DNA]</scope>
    <source>
        <strain evidence="2 3">DSM 45577</strain>
    </source>
</reference>
<gene>
    <name evidence="2" type="ORF">GA0070617_2055</name>
</gene>
<proteinExistence type="predicted"/>
<name>A0A1C6UES2_9ACTN</name>
<sequence length="349" mass="35624">MTAGTGGPLPPADGPVTANAASGGAASGSAASGSAASGSAASGSAASAGLALRCLALDSAALATSDLLRQAGVPSVLLKGAGLAHRLGVERLYGDVDLLVAPASFAAAQTALAAAGYRPREDTALHRRWGLWHEQTWSVPGPVPFVLDLHRGFARVGDADELWTVLYSGAEPVTLAGGTVLVPDEAGCALLVALHAASPGGSARPLADLARALDVLPLRVWPAAAALAERCAALSAFTVGLRLLPVGAAVAAGLGLPATGGRSYQLAAQRASPLAINLADLDELSRWRRLRRLATLALPTPDRLRLADPLAGHGAGTLFLAHLRRYRRHARALPRALRELRAARRHPEG</sequence>
<feature type="region of interest" description="Disordered" evidence="1">
    <location>
        <begin position="1"/>
        <end position="27"/>
    </location>
</feature>
<dbReference type="Pfam" id="PF14907">
    <property type="entry name" value="NTP_transf_5"/>
    <property type="match status" value="1"/>
</dbReference>
<dbReference type="Proteomes" id="UP000198937">
    <property type="component" value="Unassembled WGS sequence"/>
</dbReference>
<evidence type="ECO:0000313" key="2">
    <source>
        <dbReference type="EMBL" id="SCL52369.1"/>
    </source>
</evidence>
<keyword evidence="2" id="KW-0808">Transferase</keyword>
<dbReference type="STRING" id="683228.GA0070617_2055"/>
<dbReference type="EMBL" id="FMIA01000002">
    <property type="protein sequence ID" value="SCL52369.1"/>
    <property type="molecule type" value="Genomic_DNA"/>
</dbReference>
<evidence type="ECO:0000313" key="3">
    <source>
        <dbReference type="Proteomes" id="UP000198937"/>
    </source>
</evidence>
<dbReference type="AlphaFoldDB" id="A0A1C6UES2"/>
<keyword evidence="3" id="KW-1185">Reference proteome</keyword>
<dbReference type="GO" id="GO:0016740">
    <property type="term" value="F:transferase activity"/>
    <property type="evidence" value="ECO:0007669"/>
    <property type="project" value="UniProtKB-KW"/>
</dbReference>
<evidence type="ECO:0000256" key="1">
    <source>
        <dbReference type="SAM" id="MobiDB-lite"/>
    </source>
</evidence>
<organism evidence="2 3">
    <name type="scientific">Micromonospora yangpuensis</name>
    <dbReference type="NCBI Taxonomy" id="683228"/>
    <lineage>
        <taxon>Bacteria</taxon>
        <taxon>Bacillati</taxon>
        <taxon>Actinomycetota</taxon>
        <taxon>Actinomycetes</taxon>
        <taxon>Micromonosporales</taxon>
        <taxon>Micromonosporaceae</taxon>
        <taxon>Micromonospora</taxon>
    </lineage>
</organism>
<accession>A0A1C6UES2</accession>
<dbReference type="InterPro" id="IPR039498">
    <property type="entry name" value="NTP_transf_5"/>
</dbReference>